<reference evidence="2" key="1">
    <citation type="journal article" date="2022" name="Int. J. Mol. Sci.">
        <title>Draft Genome of Tanacetum Coccineum: Genomic Comparison of Closely Related Tanacetum-Family Plants.</title>
        <authorList>
            <person name="Yamashiro T."/>
            <person name="Shiraishi A."/>
            <person name="Nakayama K."/>
            <person name="Satake H."/>
        </authorList>
    </citation>
    <scope>NUCLEOTIDE SEQUENCE</scope>
</reference>
<evidence type="ECO:0000256" key="1">
    <source>
        <dbReference type="SAM" id="MobiDB-lite"/>
    </source>
</evidence>
<organism evidence="2 3">
    <name type="scientific">Tanacetum coccineum</name>
    <dbReference type="NCBI Taxonomy" id="301880"/>
    <lineage>
        <taxon>Eukaryota</taxon>
        <taxon>Viridiplantae</taxon>
        <taxon>Streptophyta</taxon>
        <taxon>Embryophyta</taxon>
        <taxon>Tracheophyta</taxon>
        <taxon>Spermatophyta</taxon>
        <taxon>Magnoliopsida</taxon>
        <taxon>eudicotyledons</taxon>
        <taxon>Gunneridae</taxon>
        <taxon>Pentapetalae</taxon>
        <taxon>asterids</taxon>
        <taxon>campanulids</taxon>
        <taxon>Asterales</taxon>
        <taxon>Asteraceae</taxon>
        <taxon>Asteroideae</taxon>
        <taxon>Anthemideae</taxon>
        <taxon>Anthemidinae</taxon>
        <taxon>Tanacetum</taxon>
    </lineage>
</organism>
<evidence type="ECO:0000313" key="2">
    <source>
        <dbReference type="EMBL" id="GJS57231.1"/>
    </source>
</evidence>
<reference evidence="2" key="2">
    <citation type="submission" date="2022-01" db="EMBL/GenBank/DDBJ databases">
        <authorList>
            <person name="Yamashiro T."/>
            <person name="Shiraishi A."/>
            <person name="Satake H."/>
            <person name="Nakayama K."/>
        </authorList>
    </citation>
    <scope>NUCLEOTIDE SEQUENCE</scope>
</reference>
<feature type="region of interest" description="Disordered" evidence="1">
    <location>
        <begin position="1"/>
        <end position="29"/>
    </location>
</feature>
<evidence type="ECO:0000313" key="3">
    <source>
        <dbReference type="Proteomes" id="UP001151760"/>
    </source>
</evidence>
<sequence>MTKAQDQRSHNMKEQFYEQDKDQDSRAQRQHNLNDLTLRFLDNKSQGFVDINIDDIDDIVASNDIDYSDDILDMELELLTSMNVLTMDMMLEDEYQQSITLRFELEKSNVVTPGNFSNIL</sequence>
<comment type="caution">
    <text evidence="2">The sequence shown here is derived from an EMBL/GenBank/DDBJ whole genome shotgun (WGS) entry which is preliminary data.</text>
</comment>
<name>A0ABQ4WWD5_9ASTR</name>
<accession>A0ABQ4WWD5</accession>
<dbReference type="Proteomes" id="UP001151760">
    <property type="component" value="Unassembled WGS sequence"/>
</dbReference>
<keyword evidence="3" id="KW-1185">Reference proteome</keyword>
<protein>
    <submittedName>
        <fullName evidence="2">Uncharacterized protein</fullName>
    </submittedName>
</protein>
<proteinExistence type="predicted"/>
<gene>
    <name evidence="2" type="ORF">Tco_0652015</name>
</gene>
<feature type="compositionally biased region" description="Basic and acidic residues" evidence="1">
    <location>
        <begin position="1"/>
        <end position="27"/>
    </location>
</feature>
<dbReference type="EMBL" id="BQNB010008991">
    <property type="protein sequence ID" value="GJS57231.1"/>
    <property type="molecule type" value="Genomic_DNA"/>
</dbReference>